<feature type="chain" id="PRO_5023019265" description="UDP-glucuronosyltransferase" evidence="5">
    <location>
        <begin position="20"/>
        <end position="519"/>
    </location>
</feature>
<dbReference type="SUPFAM" id="SSF53756">
    <property type="entry name" value="UDP-Glycosyltransferase/glycogen phosphorylase"/>
    <property type="match status" value="1"/>
</dbReference>
<dbReference type="InterPro" id="IPR050271">
    <property type="entry name" value="UDP-glycosyltransferase"/>
</dbReference>
<dbReference type="PROSITE" id="PS00375">
    <property type="entry name" value="UDPGT"/>
    <property type="match status" value="1"/>
</dbReference>
<keyword evidence="5" id="KW-0472">Membrane</keyword>
<proteinExistence type="inferred from homology"/>
<organism evidence="6 7">
    <name type="scientific">Leptidea sinapis</name>
    <dbReference type="NCBI Taxonomy" id="189913"/>
    <lineage>
        <taxon>Eukaryota</taxon>
        <taxon>Metazoa</taxon>
        <taxon>Ecdysozoa</taxon>
        <taxon>Arthropoda</taxon>
        <taxon>Hexapoda</taxon>
        <taxon>Insecta</taxon>
        <taxon>Pterygota</taxon>
        <taxon>Neoptera</taxon>
        <taxon>Endopterygota</taxon>
        <taxon>Lepidoptera</taxon>
        <taxon>Glossata</taxon>
        <taxon>Ditrysia</taxon>
        <taxon>Papilionoidea</taxon>
        <taxon>Pieridae</taxon>
        <taxon>Dismorphiinae</taxon>
        <taxon>Leptidea</taxon>
    </lineage>
</organism>
<accession>A0A5E4Q8D1</accession>
<keyword evidence="5" id="KW-0732">Signal</keyword>
<keyword evidence="3 4" id="KW-0808">Transferase</keyword>
<keyword evidence="5" id="KW-1133">Transmembrane helix</keyword>
<gene>
    <name evidence="6" type="ORF">LSINAPIS_LOCUS6469</name>
</gene>
<dbReference type="Gene3D" id="3.40.50.2000">
    <property type="entry name" value="Glycogen Phosphorylase B"/>
    <property type="match status" value="2"/>
</dbReference>
<keyword evidence="7" id="KW-1185">Reference proteome</keyword>
<comment type="catalytic activity">
    <reaction evidence="5">
        <text>glucuronate acceptor + UDP-alpha-D-glucuronate = acceptor beta-D-glucuronoside + UDP + H(+)</text>
        <dbReference type="Rhea" id="RHEA:21032"/>
        <dbReference type="ChEBI" id="CHEBI:15378"/>
        <dbReference type="ChEBI" id="CHEBI:58052"/>
        <dbReference type="ChEBI" id="CHEBI:58223"/>
        <dbReference type="ChEBI" id="CHEBI:132367"/>
        <dbReference type="ChEBI" id="CHEBI:132368"/>
        <dbReference type="EC" id="2.4.1.17"/>
    </reaction>
</comment>
<dbReference type="EMBL" id="FZQP02002037">
    <property type="protein sequence ID" value="VVC94556.1"/>
    <property type="molecule type" value="Genomic_DNA"/>
</dbReference>
<dbReference type="InterPro" id="IPR035595">
    <property type="entry name" value="UDP_glycos_trans_CS"/>
</dbReference>
<dbReference type="CDD" id="cd03784">
    <property type="entry name" value="GT1_Gtf-like"/>
    <property type="match status" value="1"/>
</dbReference>
<evidence type="ECO:0000256" key="3">
    <source>
        <dbReference type="ARBA" id="ARBA00022679"/>
    </source>
</evidence>
<feature type="transmembrane region" description="Helical" evidence="5">
    <location>
        <begin position="480"/>
        <end position="503"/>
    </location>
</feature>
<reference evidence="6 7" key="1">
    <citation type="submission" date="2017-07" db="EMBL/GenBank/DDBJ databases">
        <authorList>
            <person name="Talla V."/>
            <person name="Backstrom N."/>
        </authorList>
    </citation>
    <scope>NUCLEOTIDE SEQUENCE [LARGE SCALE GENOMIC DNA]</scope>
</reference>
<evidence type="ECO:0000256" key="1">
    <source>
        <dbReference type="ARBA" id="ARBA00009995"/>
    </source>
</evidence>
<name>A0A5E4Q8D1_9NEOP</name>
<dbReference type="FunFam" id="3.40.50.2000:FF:000050">
    <property type="entry name" value="UDP-glucuronosyltransferase"/>
    <property type="match status" value="1"/>
</dbReference>
<keyword evidence="2 4" id="KW-0328">Glycosyltransferase</keyword>
<evidence type="ECO:0000313" key="6">
    <source>
        <dbReference type="EMBL" id="VVC94556.1"/>
    </source>
</evidence>
<evidence type="ECO:0000313" key="7">
    <source>
        <dbReference type="Proteomes" id="UP000324832"/>
    </source>
</evidence>
<dbReference type="GO" id="GO:0015020">
    <property type="term" value="F:glucuronosyltransferase activity"/>
    <property type="evidence" value="ECO:0007669"/>
    <property type="project" value="UniProtKB-EC"/>
</dbReference>
<dbReference type="AlphaFoldDB" id="A0A5E4Q8D1"/>
<dbReference type="GO" id="GO:0016020">
    <property type="term" value="C:membrane"/>
    <property type="evidence" value="ECO:0007669"/>
    <property type="project" value="UniProtKB-SubCell"/>
</dbReference>
<comment type="similarity">
    <text evidence="1 4">Belongs to the UDP-glycosyltransferase family.</text>
</comment>
<dbReference type="EC" id="2.4.1.17" evidence="5"/>
<evidence type="ECO:0000256" key="2">
    <source>
        <dbReference type="ARBA" id="ARBA00022676"/>
    </source>
</evidence>
<sequence length="519" mass="59969">MLSLLGASAVVVAVGRISASRILAVIPTPSISHQVVFRPLVQELARRGHEVTIITTDPVFTSSKFENLTEIDVHDVSYDIWTKNYIEHPEFGTKDFVFDNIYDLLEVHVRLIEVQLLSKGVQDIIHNKNIKFDLIMLEAVSRPSLIFSHLYKVPVIQVSSFGMMLDSGDVVGAPTHPLLYPIMLSQRIYQRSFWEKICELYKYWKVMRAYYNLEKQEHKILQRIIENDLPNYDVLRNNIEMLFLNIHPIWVDNQPIPPNVISIWGIYEKPKNDLPQDLKDYLDSSKNGVIYLSFGSNAQSSKLPQETLQMFIRVFSNLPYDVLWKWEIDELPGKPPNIKISKWLPQSDLLHHPSVKLFITQGGLQSTEEAINAGVPVIGIPMFADQWYNVEKYVQHKIGLRLDFETLDEEKLKTAIDIVLNDTSYKENMVLLRDLMKDEPHSGLERAVWWTEYVLRHGGARHLRAAAANMSWAQYYELQLILMMLSLLGASAVVVAVFIRLVWKYVMRNLITQIKIKTR</sequence>
<dbReference type="Pfam" id="PF00201">
    <property type="entry name" value="UDPGT"/>
    <property type="match status" value="1"/>
</dbReference>
<comment type="subcellular location">
    <subcellularLocation>
        <location evidence="5">Membrane</location>
        <topology evidence="5">Single-pass membrane protein</topology>
    </subcellularLocation>
</comment>
<keyword evidence="5" id="KW-0812">Transmembrane</keyword>
<dbReference type="PANTHER" id="PTHR48043">
    <property type="entry name" value="EG:EG0003.4 PROTEIN-RELATED"/>
    <property type="match status" value="1"/>
</dbReference>
<dbReference type="InterPro" id="IPR002213">
    <property type="entry name" value="UDP_glucos_trans"/>
</dbReference>
<protein>
    <recommendedName>
        <fullName evidence="5">UDP-glucuronosyltransferase</fullName>
        <ecNumber evidence="5">2.4.1.17</ecNumber>
    </recommendedName>
</protein>
<evidence type="ECO:0000256" key="5">
    <source>
        <dbReference type="RuleBase" id="RU362059"/>
    </source>
</evidence>
<feature type="signal peptide" evidence="5">
    <location>
        <begin position="1"/>
        <end position="19"/>
    </location>
</feature>
<dbReference type="Proteomes" id="UP000324832">
    <property type="component" value="Unassembled WGS sequence"/>
</dbReference>
<evidence type="ECO:0000256" key="4">
    <source>
        <dbReference type="RuleBase" id="RU003718"/>
    </source>
</evidence>
<dbReference type="PANTHER" id="PTHR48043:SF159">
    <property type="entry name" value="EG:EG0003.4 PROTEIN-RELATED"/>
    <property type="match status" value="1"/>
</dbReference>